<dbReference type="EMBL" id="PHHC01000065">
    <property type="protein sequence ID" value="PPE05354.1"/>
    <property type="molecule type" value="Genomic_DNA"/>
</dbReference>
<evidence type="ECO:0000313" key="1">
    <source>
        <dbReference type="EMBL" id="PPE05354.1"/>
    </source>
</evidence>
<organism evidence="1 2">
    <name type="scientific">Holospora curviuscula</name>
    <dbReference type="NCBI Taxonomy" id="1082868"/>
    <lineage>
        <taxon>Bacteria</taxon>
        <taxon>Pseudomonadati</taxon>
        <taxon>Pseudomonadota</taxon>
        <taxon>Alphaproteobacteria</taxon>
        <taxon>Holosporales</taxon>
        <taxon>Holosporaceae</taxon>
        <taxon>Holospora</taxon>
    </lineage>
</organism>
<sequence>MFAKRCVVEGTVAWLNHYPRLCKDYKISVAPAENRVMIAHSMLLLRWIAYP</sequence>
<comment type="caution">
    <text evidence="1">The sequence shown here is derived from an EMBL/GenBank/DDBJ whole genome shotgun (WGS) entry which is preliminary data.</text>
</comment>
<name>A0A2S5RDH4_9PROT</name>
<evidence type="ECO:0000313" key="2">
    <source>
        <dbReference type="Proteomes" id="UP000239425"/>
    </source>
</evidence>
<accession>A0A2S5RDH4</accession>
<proteinExistence type="predicted"/>
<reference evidence="1 2" key="1">
    <citation type="submission" date="2017-11" db="EMBL/GenBank/DDBJ databases">
        <title>Comparative genomic analysis of Holospora spp., intranuclear symbionts of paramecia.</title>
        <authorList>
            <person name="Garushyants S.K."/>
            <person name="Beliavskaya A."/>
            <person name="Malko D.B."/>
            <person name="Logacheva M.D."/>
            <person name="Rautian M.S."/>
            <person name="Gelfand M.S."/>
        </authorList>
    </citation>
    <scope>NUCLEOTIDE SEQUENCE [LARGE SCALE GENOMIC DNA]</scope>
    <source>
        <strain evidence="2">02AZ16</strain>
    </source>
</reference>
<dbReference type="RefSeq" id="WP_165780625.1">
    <property type="nucleotide sequence ID" value="NZ_PHHC01000065.1"/>
</dbReference>
<dbReference type="Proteomes" id="UP000239425">
    <property type="component" value="Unassembled WGS sequence"/>
</dbReference>
<gene>
    <name evidence="1" type="ORF">HCUR_00313</name>
</gene>
<protein>
    <recommendedName>
        <fullName evidence="3">Transposase DDE domain-containing protein</fullName>
    </recommendedName>
</protein>
<evidence type="ECO:0008006" key="3">
    <source>
        <dbReference type="Google" id="ProtNLM"/>
    </source>
</evidence>
<keyword evidence="2" id="KW-1185">Reference proteome</keyword>
<dbReference type="AlphaFoldDB" id="A0A2S5RDH4"/>